<dbReference type="PROSITE" id="PS51456">
    <property type="entry name" value="MYOSIN_MOTOR"/>
    <property type="match status" value="1"/>
</dbReference>
<feature type="region of interest" description="Disordered" evidence="8">
    <location>
        <begin position="1275"/>
        <end position="1310"/>
    </location>
</feature>
<evidence type="ECO:0000256" key="4">
    <source>
        <dbReference type="ARBA" id="ARBA00023175"/>
    </source>
</evidence>
<dbReference type="VEuPathDB" id="FungiDB:PYU1_G012566"/>
<dbReference type="GO" id="GO:0016459">
    <property type="term" value="C:myosin complex"/>
    <property type="evidence" value="ECO:0007669"/>
    <property type="project" value="UniProtKB-KW"/>
</dbReference>
<dbReference type="GO" id="GO:0000146">
    <property type="term" value="F:microfilament motor activity"/>
    <property type="evidence" value="ECO:0007669"/>
    <property type="project" value="TreeGrafter"/>
</dbReference>
<evidence type="ECO:0000259" key="9">
    <source>
        <dbReference type="PROSITE" id="PS51456"/>
    </source>
</evidence>
<sequence length="1310" mass="150480">MTASKEDSALGVSVGSRCYIPDKQRMWLPVVVEDVNEQKRKVTVKLEALDGEENSGNEQRRVVDIDDKTVLPLQNTTLTGTAGCDDMIELNHLHEAAILYNLKKRFHARLPYTYTGDICLAVNPYQWIEELYSKELHTKYLRARNRKHLPPHVYAIAVSSYQHMKQNGVNQSILVSGESGAGKTETTKIVMDNLASIASGSRQETITKIIEVNPLLESFGNAKTKRNDNSSRFGKFTQLQFDRHSVLCGAKCETYLLEKTRVITQEPGERNYHIFYELLHGTTQQEKEMFGLEANNATFAYIQEDASLVEKDKKNFAKTKKALTLLGLSTKQQETLFQIIAGILHLGEAEFEVHPQNEDASKLRMDSVAYSNLLLGLHADAMDKALCNRTMKAGGEVYAVPLSVDHAKSCRDALAKAIYANIFDWMAKCINDSLSADDLMVNAIGVLDIFGFESFVHNSYEQLCINYANEKLQQKFTQDVFKSVAEEYERENITWGHIEYADNQEVLSLIEGKMGIISLLNEEIVRPKGNEEGFVGKLGTQYRTSKKIIEFARISKTQFTIHHYADSVKYEAMGFLEKHKDALLPDLSELMRSSTEPFLQSLFEKKEASPADPPAGARPGPRKRSAGGDNASTTVGTQFKLSLNKLMENINLTNTNYIRCIKPNSVKSTTVIDEQMVVNQLRCAGVIEAICIARAGYPNRLLHGAFATEFDIFLTEEQIKQGEPTANCRVLVKQFNLKTPEEYQMGTTKIYLQKGVLERLDHAKAAKLFAYVALIQSTWRGLQARRMYATMRAALVIIQRRVKVFVAVTVLQRKKAAIATIQRVWRGHVGRKEFFAALCKHRALQIQRVWRGHAGRKLFVHTLRTDRSIRIQCCVRQFLARKELHQRMGEFQKEQARFREIERRRVAEEQRLHRILCERKVLVIQKLARGYLARCAFFKLVRHVEAEKRRLEREEEERRIKAEEEEKERQHIAEEQERERLRILAEEEEKERERLRIAAEKEERARQRRIAEEQVAERQRQLAKKREEEERQRRIAEEQEQERQRQREEEERERLRLLELEKQEQAAVAVQKVTRGRLARQKFGVLKIEAMKEEEELNAAREENARLRKQLEEILEANIELETLVAEWQSEREVLDASNNLKELDLKQRINSKKKLLEDARMEYNALSDSMDKTSTTPRSTDSVDTTSSGSTEVETLSSASEPEDDDDDWDHHHSMGSPYFDADRPSTDVSHLLEKRSTFSKPRLSHAMQQRKEKTGRLFMAGAKQLGMAKKWVTTTRQKKANSTATVSDDEDEDDLSVGVQRHQKEVSL</sequence>
<keyword evidence="1 6" id="KW-0547">Nucleotide-binding</keyword>
<evidence type="ECO:0000313" key="10">
    <source>
        <dbReference type="EnsemblProtists" id="PYU1_T012592"/>
    </source>
</evidence>
<name>K3X5U3_GLOUD</name>
<dbReference type="Pfam" id="PF00063">
    <property type="entry name" value="Myosin_head"/>
    <property type="match status" value="1"/>
</dbReference>
<evidence type="ECO:0000256" key="7">
    <source>
        <dbReference type="SAM" id="Coils"/>
    </source>
</evidence>
<dbReference type="Gene3D" id="1.20.58.530">
    <property type="match status" value="1"/>
</dbReference>
<dbReference type="SUPFAM" id="SSF52540">
    <property type="entry name" value="P-loop containing nucleoside triphosphate hydrolases"/>
    <property type="match status" value="1"/>
</dbReference>
<keyword evidence="2 6" id="KW-0067">ATP-binding</keyword>
<proteinExistence type="inferred from homology"/>
<dbReference type="GO" id="GO:0005737">
    <property type="term" value="C:cytoplasm"/>
    <property type="evidence" value="ECO:0007669"/>
    <property type="project" value="TreeGrafter"/>
</dbReference>
<dbReference type="InterPro" id="IPR027417">
    <property type="entry name" value="P-loop_NTPase"/>
</dbReference>
<dbReference type="EMBL" id="GL376612">
    <property type="status" value="NOT_ANNOTATED_CDS"/>
    <property type="molecule type" value="Genomic_DNA"/>
</dbReference>
<reference evidence="10" key="3">
    <citation type="submission" date="2015-02" db="UniProtKB">
        <authorList>
            <consortium name="EnsemblProtists"/>
        </authorList>
    </citation>
    <scope>IDENTIFICATION</scope>
    <source>
        <strain evidence="10">DAOM BR144</strain>
    </source>
</reference>
<dbReference type="PRINTS" id="PR00193">
    <property type="entry name" value="MYOSINHEAVY"/>
</dbReference>
<dbReference type="HOGENOM" id="CLU_000192_7_17_1"/>
<evidence type="ECO:0000256" key="3">
    <source>
        <dbReference type="ARBA" id="ARBA00023123"/>
    </source>
</evidence>
<keyword evidence="4 6" id="KW-0505">Motor protein</keyword>
<dbReference type="GO" id="GO:0005524">
    <property type="term" value="F:ATP binding"/>
    <property type="evidence" value="ECO:0007669"/>
    <property type="project" value="UniProtKB-UniRule"/>
</dbReference>
<keyword evidence="5 6" id="KW-0009">Actin-binding</keyword>
<accession>K3X5U3</accession>
<dbReference type="InParanoid" id="K3X5U3"/>
<feature type="binding site" evidence="6">
    <location>
        <begin position="177"/>
        <end position="184"/>
    </location>
    <ligand>
        <name>ATP</name>
        <dbReference type="ChEBI" id="CHEBI:30616"/>
    </ligand>
</feature>
<dbReference type="Gene3D" id="1.20.5.190">
    <property type="match status" value="2"/>
</dbReference>
<organism evidence="10 11">
    <name type="scientific">Globisporangium ultimum (strain ATCC 200006 / CBS 805.95 / DAOM BR144)</name>
    <name type="common">Pythium ultimum</name>
    <dbReference type="NCBI Taxonomy" id="431595"/>
    <lineage>
        <taxon>Eukaryota</taxon>
        <taxon>Sar</taxon>
        <taxon>Stramenopiles</taxon>
        <taxon>Oomycota</taxon>
        <taxon>Peronosporomycetes</taxon>
        <taxon>Pythiales</taxon>
        <taxon>Pythiaceae</taxon>
        <taxon>Globisporangium</taxon>
    </lineage>
</organism>
<dbReference type="Gene3D" id="3.40.850.10">
    <property type="entry name" value="Kinesin motor domain"/>
    <property type="match status" value="1"/>
</dbReference>
<dbReference type="SMART" id="SM00015">
    <property type="entry name" value="IQ"/>
    <property type="match status" value="6"/>
</dbReference>
<feature type="region of interest" description="Disordered" evidence="8">
    <location>
        <begin position="605"/>
        <end position="633"/>
    </location>
</feature>
<feature type="compositionally biased region" description="Polar residues" evidence="8">
    <location>
        <begin position="1275"/>
        <end position="1288"/>
    </location>
</feature>
<dbReference type="OMA" id="CIARAGY"/>
<dbReference type="PROSITE" id="PS50096">
    <property type="entry name" value="IQ"/>
    <property type="match status" value="6"/>
</dbReference>
<dbReference type="EnsemblProtists" id="PYU1_T012592">
    <property type="protein sequence ID" value="PYU1_T012592"/>
    <property type="gene ID" value="PYU1_G012566"/>
</dbReference>
<evidence type="ECO:0000256" key="1">
    <source>
        <dbReference type="ARBA" id="ARBA00022741"/>
    </source>
</evidence>
<dbReference type="FunCoup" id="K3X5U3">
    <property type="interactions" value="9"/>
</dbReference>
<evidence type="ECO:0000256" key="5">
    <source>
        <dbReference type="ARBA" id="ARBA00023203"/>
    </source>
</evidence>
<dbReference type="CDD" id="cd23767">
    <property type="entry name" value="IQCD"/>
    <property type="match status" value="1"/>
</dbReference>
<dbReference type="GO" id="GO:0016020">
    <property type="term" value="C:membrane"/>
    <property type="evidence" value="ECO:0007669"/>
    <property type="project" value="TreeGrafter"/>
</dbReference>
<feature type="region of interest" description="Disordered" evidence="8">
    <location>
        <begin position="1168"/>
        <end position="1229"/>
    </location>
</feature>
<dbReference type="Pfam" id="PF00612">
    <property type="entry name" value="IQ"/>
    <property type="match status" value="4"/>
</dbReference>
<dbReference type="Gene3D" id="1.20.120.720">
    <property type="entry name" value="Myosin VI head, motor domain, U50 subdomain"/>
    <property type="match status" value="1"/>
</dbReference>
<feature type="domain" description="Myosin motor" evidence="9">
    <location>
        <begin position="82"/>
        <end position="765"/>
    </location>
</feature>
<keyword evidence="3 6" id="KW-0518">Myosin</keyword>
<dbReference type="InterPro" id="IPR036961">
    <property type="entry name" value="Kinesin_motor_dom_sf"/>
</dbReference>
<evidence type="ECO:0000313" key="11">
    <source>
        <dbReference type="Proteomes" id="UP000019132"/>
    </source>
</evidence>
<dbReference type="PANTHER" id="PTHR13140">
    <property type="entry name" value="MYOSIN"/>
    <property type="match status" value="1"/>
</dbReference>
<feature type="coiled-coil region" evidence="7">
    <location>
        <begin position="941"/>
        <end position="1131"/>
    </location>
</feature>
<comment type="similarity">
    <text evidence="6">Belongs to the TRAFAC class myosin-kinesin ATPase superfamily. Myosin family.</text>
</comment>
<evidence type="ECO:0000256" key="2">
    <source>
        <dbReference type="ARBA" id="ARBA00022840"/>
    </source>
</evidence>
<keyword evidence="11" id="KW-1185">Reference proteome</keyword>
<reference evidence="11" key="1">
    <citation type="journal article" date="2010" name="Genome Biol.">
        <title>Genome sequence of the necrotrophic plant pathogen Pythium ultimum reveals original pathogenicity mechanisms and effector repertoire.</title>
        <authorList>
            <person name="Levesque C.A."/>
            <person name="Brouwer H."/>
            <person name="Cano L."/>
            <person name="Hamilton J.P."/>
            <person name="Holt C."/>
            <person name="Huitema E."/>
            <person name="Raffaele S."/>
            <person name="Robideau G.P."/>
            <person name="Thines M."/>
            <person name="Win J."/>
            <person name="Zerillo M.M."/>
            <person name="Beakes G.W."/>
            <person name="Boore J.L."/>
            <person name="Busam D."/>
            <person name="Dumas B."/>
            <person name="Ferriera S."/>
            <person name="Fuerstenberg S.I."/>
            <person name="Gachon C.M."/>
            <person name="Gaulin E."/>
            <person name="Govers F."/>
            <person name="Grenville-Briggs L."/>
            <person name="Horner N."/>
            <person name="Hostetler J."/>
            <person name="Jiang R.H."/>
            <person name="Johnson J."/>
            <person name="Krajaejun T."/>
            <person name="Lin H."/>
            <person name="Meijer H.J."/>
            <person name="Moore B."/>
            <person name="Morris P."/>
            <person name="Phuntmart V."/>
            <person name="Puiu D."/>
            <person name="Shetty J."/>
            <person name="Stajich J.E."/>
            <person name="Tripathy S."/>
            <person name="Wawra S."/>
            <person name="van West P."/>
            <person name="Whitty B.R."/>
            <person name="Coutinho P.M."/>
            <person name="Henrissat B."/>
            <person name="Martin F."/>
            <person name="Thomas P.D."/>
            <person name="Tyler B.M."/>
            <person name="De Vries R.P."/>
            <person name="Kamoun S."/>
            <person name="Yandell M."/>
            <person name="Tisserat N."/>
            <person name="Buell C.R."/>
        </authorList>
    </citation>
    <scope>NUCLEOTIDE SEQUENCE</scope>
    <source>
        <strain evidence="11">DAOM:BR144</strain>
    </source>
</reference>
<dbReference type="InterPro" id="IPR000048">
    <property type="entry name" value="IQ_motif_EF-hand-BS"/>
</dbReference>
<dbReference type="GO" id="GO:0007015">
    <property type="term" value="P:actin filament organization"/>
    <property type="evidence" value="ECO:0007669"/>
    <property type="project" value="TreeGrafter"/>
</dbReference>
<dbReference type="SMART" id="SM00242">
    <property type="entry name" value="MYSc"/>
    <property type="match status" value="1"/>
</dbReference>
<dbReference type="InterPro" id="IPR001609">
    <property type="entry name" value="Myosin_head_motor_dom-like"/>
</dbReference>
<dbReference type="Gene3D" id="6.20.240.20">
    <property type="match status" value="1"/>
</dbReference>
<dbReference type="Proteomes" id="UP000019132">
    <property type="component" value="Unassembled WGS sequence"/>
</dbReference>
<keyword evidence="7" id="KW-0175">Coiled coil</keyword>
<dbReference type="Gene3D" id="1.10.10.820">
    <property type="match status" value="1"/>
</dbReference>
<reference evidence="11" key="2">
    <citation type="submission" date="2010-04" db="EMBL/GenBank/DDBJ databases">
        <authorList>
            <person name="Buell R."/>
            <person name="Hamilton J."/>
            <person name="Hostetler J."/>
        </authorList>
    </citation>
    <scope>NUCLEOTIDE SEQUENCE [LARGE SCALE GENOMIC DNA]</scope>
    <source>
        <strain evidence="11">DAOM:BR144</strain>
    </source>
</reference>
<dbReference type="STRING" id="431595.K3X5U3"/>
<evidence type="ECO:0000256" key="6">
    <source>
        <dbReference type="PROSITE-ProRule" id="PRU00782"/>
    </source>
</evidence>
<dbReference type="GO" id="GO:0051015">
    <property type="term" value="F:actin filament binding"/>
    <property type="evidence" value="ECO:0007669"/>
    <property type="project" value="TreeGrafter"/>
</dbReference>
<protein>
    <recommendedName>
        <fullName evidence="9">Myosin motor domain-containing protein</fullName>
    </recommendedName>
</protein>
<feature type="compositionally biased region" description="Low complexity" evidence="8">
    <location>
        <begin position="1174"/>
        <end position="1199"/>
    </location>
</feature>
<dbReference type="PANTHER" id="PTHR13140:SF706">
    <property type="entry name" value="DILUTE CLASS UNCONVENTIONAL MYOSIN, ISOFORM C"/>
    <property type="match status" value="1"/>
</dbReference>
<dbReference type="eggNOG" id="KOG0160">
    <property type="taxonomic scope" value="Eukaryota"/>
</dbReference>
<evidence type="ECO:0000256" key="8">
    <source>
        <dbReference type="SAM" id="MobiDB-lite"/>
    </source>
</evidence>
<feature type="region of interest" description="Actin-binding" evidence="6">
    <location>
        <begin position="643"/>
        <end position="665"/>
    </location>
</feature>